<feature type="domain" description="Type VI secretion system TssR-like N-terminal barrel" evidence="2">
    <location>
        <begin position="48"/>
        <end position="133"/>
    </location>
</feature>
<evidence type="ECO:0000256" key="1">
    <source>
        <dbReference type="SAM" id="SignalP"/>
    </source>
</evidence>
<dbReference type="AlphaFoldDB" id="A0A9D7SDJ2"/>
<dbReference type="Proteomes" id="UP000808349">
    <property type="component" value="Unassembled WGS sequence"/>
</dbReference>
<comment type="caution">
    <text evidence="3">The sequence shown here is derived from an EMBL/GenBank/DDBJ whole genome shotgun (WGS) entry which is preliminary data.</text>
</comment>
<accession>A0A9D7SDJ2</accession>
<dbReference type="EMBL" id="JADKFW010000021">
    <property type="protein sequence ID" value="MBK9719421.1"/>
    <property type="molecule type" value="Genomic_DNA"/>
</dbReference>
<evidence type="ECO:0000313" key="4">
    <source>
        <dbReference type="Proteomes" id="UP000808349"/>
    </source>
</evidence>
<name>A0A9D7SDJ2_9BACT</name>
<gene>
    <name evidence="3" type="ORF">IPO85_18280</name>
</gene>
<keyword evidence="1" id="KW-0732">Signal</keyword>
<dbReference type="InterPro" id="IPR036465">
    <property type="entry name" value="vWFA_dom_sf"/>
</dbReference>
<feature type="chain" id="PRO_5038877258" description="Type VI secretion system TssR-like N-terminal barrel domain-containing protein" evidence="1">
    <location>
        <begin position="20"/>
        <end position="827"/>
    </location>
</feature>
<evidence type="ECO:0000313" key="3">
    <source>
        <dbReference type="EMBL" id="MBK9719421.1"/>
    </source>
</evidence>
<dbReference type="InterPro" id="IPR040530">
    <property type="entry name" value="T6SS_TssR-like_N"/>
</dbReference>
<dbReference type="SUPFAM" id="SSF53300">
    <property type="entry name" value="vWA-like"/>
    <property type="match status" value="1"/>
</dbReference>
<organism evidence="3 4">
    <name type="scientific">Candidatus Defluviibacterium haderslevense</name>
    <dbReference type="NCBI Taxonomy" id="2981993"/>
    <lineage>
        <taxon>Bacteria</taxon>
        <taxon>Pseudomonadati</taxon>
        <taxon>Bacteroidota</taxon>
        <taxon>Saprospiria</taxon>
        <taxon>Saprospirales</taxon>
        <taxon>Saprospiraceae</taxon>
        <taxon>Candidatus Defluviibacterium</taxon>
    </lineage>
</organism>
<reference evidence="3 4" key="1">
    <citation type="submission" date="2020-10" db="EMBL/GenBank/DDBJ databases">
        <title>Connecting structure to function with the recovery of over 1000 high-quality activated sludge metagenome-assembled genomes encoding full-length rRNA genes using long-read sequencing.</title>
        <authorList>
            <person name="Singleton C.M."/>
            <person name="Petriglieri F."/>
            <person name="Kristensen J.M."/>
            <person name="Kirkegaard R.H."/>
            <person name="Michaelsen T.Y."/>
            <person name="Andersen M.H."/>
            <person name="Karst S.M."/>
            <person name="Dueholm M.S."/>
            <person name="Nielsen P.H."/>
            <person name="Albertsen M."/>
        </authorList>
    </citation>
    <scope>NUCLEOTIDE SEQUENCE [LARGE SCALE GENOMIC DNA]</scope>
    <source>
        <strain evidence="3">Ribe_18-Q3-R11-54_BAT3C.373</strain>
    </source>
</reference>
<proteinExistence type="predicted"/>
<protein>
    <recommendedName>
        <fullName evidence="2">Type VI secretion system TssR-like N-terminal barrel domain-containing protein</fullName>
    </recommendedName>
</protein>
<evidence type="ECO:0000259" key="2">
    <source>
        <dbReference type="Pfam" id="PF17643"/>
    </source>
</evidence>
<feature type="signal peptide" evidence="1">
    <location>
        <begin position="1"/>
        <end position="19"/>
    </location>
</feature>
<sequence>MKFILLRVLLVCFPCMMNAQVYKQVIGLPEDFKRPKDKTGTEYEDFILSKSSYDKERPWLVMADRANLKSYNEPNENSTVAATHKFKDIFFVIKDEGEWLHIVKVPRALKGLQILPGTEVKDLGWIRRDQVLLWRSTLRNPDNGIHLKSLLLYSDKAVVDIAKGDIGKSVKFLDAPNPSAKILDDRLLYDFFFVLKKENGYLLLSTEADLSMKSDDPRILGWIPETKQAPWNTRLCLEPNFQAEAFKERKNRTNFRVNCFRQSLGAVDNFRTGNVNNPLLIYDPVIADPKEIAKDGYRFKGHKMRLPVLEANDEYFSTGVLGSLDESGNKQLDDSKMAQVQGAFANYKKKRSNWNFFFLIEASETMRAWKPTLISALEGIKKNLNGEESVRFAVGFYRDPKLNGQTPTFNLKQRTSDLNDIYKFINAQEFIPESPDQHTALNYALKQSLIKSGFADGETNILYLFANNPDFTSDVMLQSECSDCPEKVSVEEVASLMEDKKIHFIVVQPSSMDQYLSRDLYDRIEDLMIESSKRIYESVKGIGKMLENYVKYENPSVLTTASGKIVKNGPYVSRMIYAEDGQKTMTKQGLMTAILNSFTEINENETIVMDYFNKLLLSGESAGDLKDDVAVGKFGNGIVEKLNQILKGSGYNASSTNVINDIIKRKIRIYTQVYTSRKPAGATFESFSPVLFFPREELKDYVRELENISILRNKPDDEMRRELKDYLIKLFSKYSGNKKPPKDLDLNAVCKALAGNGFNFQRKDNFQIRDLLDADTQTETIMNFIEKISEKKEKLENIVNNPRVYSDYIYTTANGESYFWISFEDVF</sequence>
<dbReference type="Pfam" id="PF17643">
    <property type="entry name" value="TssR"/>
    <property type="match status" value="1"/>
</dbReference>